<keyword evidence="3 6" id="KW-0812">Transmembrane</keyword>
<comment type="caution">
    <text evidence="7">The sequence shown here is derived from an EMBL/GenBank/DDBJ whole genome shotgun (WGS) entry which is preliminary data.</text>
</comment>
<dbReference type="InterPro" id="IPR001851">
    <property type="entry name" value="ABC_transp_permease"/>
</dbReference>
<dbReference type="PANTHER" id="PTHR43370:SF1">
    <property type="entry name" value="GUANOSINE ABC TRANSPORTER PERMEASE PROTEIN NUPQ"/>
    <property type="match status" value="1"/>
</dbReference>
<feature type="transmembrane region" description="Helical" evidence="6">
    <location>
        <begin position="162"/>
        <end position="183"/>
    </location>
</feature>
<feature type="transmembrane region" description="Helical" evidence="6">
    <location>
        <begin position="73"/>
        <end position="93"/>
    </location>
</feature>
<dbReference type="EMBL" id="BONP01000011">
    <property type="protein sequence ID" value="GIG40365.1"/>
    <property type="molecule type" value="Genomic_DNA"/>
</dbReference>
<comment type="subcellular location">
    <subcellularLocation>
        <location evidence="1">Cell membrane</location>
        <topology evidence="1">Multi-pass membrane protein</topology>
    </subcellularLocation>
</comment>
<keyword evidence="5 6" id="KW-0472">Membrane</keyword>
<evidence type="ECO:0000256" key="6">
    <source>
        <dbReference type="SAM" id="Phobius"/>
    </source>
</evidence>
<evidence type="ECO:0000256" key="1">
    <source>
        <dbReference type="ARBA" id="ARBA00004651"/>
    </source>
</evidence>
<feature type="transmembrane region" description="Helical" evidence="6">
    <location>
        <begin position="327"/>
        <end position="345"/>
    </location>
</feature>
<keyword evidence="4 6" id="KW-1133">Transmembrane helix</keyword>
<keyword evidence="8" id="KW-1185">Reference proteome</keyword>
<feature type="transmembrane region" description="Helical" evidence="6">
    <location>
        <begin position="357"/>
        <end position="380"/>
    </location>
</feature>
<name>A0ABQ4DLY1_9CELL</name>
<reference evidence="7 8" key="1">
    <citation type="submission" date="2021-01" db="EMBL/GenBank/DDBJ databases">
        <title>Whole genome shotgun sequence of Cellulomonas phragmiteti NBRC 110785.</title>
        <authorList>
            <person name="Komaki H."/>
            <person name="Tamura T."/>
        </authorList>
    </citation>
    <scope>NUCLEOTIDE SEQUENCE [LARGE SCALE GENOMIC DNA]</scope>
    <source>
        <strain evidence="7 8">NBRC 110785</strain>
    </source>
</reference>
<evidence type="ECO:0000256" key="3">
    <source>
        <dbReference type="ARBA" id="ARBA00022692"/>
    </source>
</evidence>
<feature type="transmembrane region" description="Helical" evidence="6">
    <location>
        <begin position="189"/>
        <end position="211"/>
    </location>
</feature>
<dbReference type="PANTHER" id="PTHR43370">
    <property type="entry name" value="SUGAR ABC TRANSPORTER INTEGRAL MEMBRANE PROTEIN-RELATED"/>
    <property type="match status" value="1"/>
</dbReference>
<evidence type="ECO:0000256" key="2">
    <source>
        <dbReference type="ARBA" id="ARBA00022475"/>
    </source>
</evidence>
<evidence type="ECO:0000256" key="4">
    <source>
        <dbReference type="ARBA" id="ARBA00022989"/>
    </source>
</evidence>
<feature type="transmembrane region" description="Helical" evidence="6">
    <location>
        <begin position="218"/>
        <end position="236"/>
    </location>
</feature>
<sequence length="433" mass="45057">MSTTHTPVAPAPAAPEHLSTPVQAPVRWRGPLTSVALGVFSLVAFGLATPGSYETTFTLATRGDLFQIAPVTVPSRVSAVLLSLVVLAAAAVQVQRARARRRVPVWTHVVVGAAVFLALLVWVMAGREAAMPFTLLLTNALVLAVPLVLGALAGLLCERSGIINIAIEGQLLAGAFLAVVVASTTGNPYAGLLAAPFAGALVGLGLGLFAIRYRVDQIIVGVVLNVLVIGLTNYLFSTVLTNNPQQLNSPPRLPNLPVPLLADIPVLGPVLFDHPLTVYLMYVGVAVLQIMVFRSRWGLRMRAAGEHPKAADTVGINVNRTRLRSTVLGSAVAGLGGAALVSAGLAFTKELTSGKGYIALAAMILGRWSPTGALAASLFFGLADALRRVLNNTGSPIPSELLAMLPYLATIFAVAGLVGRVRPPAAEGVPYPK</sequence>
<accession>A0ABQ4DLY1</accession>
<feature type="transmembrane region" description="Helical" evidence="6">
    <location>
        <begin position="131"/>
        <end position="155"/>
    </location>
</feature>
<feature type="transmembrane region" description="Helical" evidence="6">
    <location>
        <begin position="105"/>
        <end position="125"/>
    </location>
</feature>
<proteinExistence type="predicted"/>
<dbReference type="Proteomes" id="UP000614741">
    <property type="component" value="Unassembled WGS sequence"/>
</dbReference>
<feature type="transmembrane region" description="Helical" evidence="6">
    <location>
        <begin position="401"/>
        <end position="421"/>
    </location>
</feature>
<gene>
    <name evidence="7" type="ORF">Cph01nite_21270</name>
</gene>
<evidence type="ECO:0000313" key="8">
    <source>
        <dbReference type="Proteomes" id="UP000614741"/>
    </source>
</evidence>
<dbReference type="Pfam" id="PF02653">
    <property type="entry name" value="BPD_transp_2"/>
    <property type="match status" value="1"/>
</dbReference>
<organism evidence="7 8">
    <name type="scientific">Cellulomonas phragmiteti</name>
    <dbReference type="NCBI Taxonomy" id="478780"/>
    <lineage>
        <taxon>Bacteria</taxon>
        <taxon>Bacillati</taxon>
        <taxon>Actinomycetota</taxon>
        <taxon>Actinomycetes</taxon>
        <taxon>Micrococcales</taxon>
        <taxon>Cellulomonadaceae</taxon>
        <taxon>Cellulomonas</taxon>
    </lineage>
</organism>
<evidence type="ECO:0000256" key="5">
    <source>
        <dbReference type="ARBA" id="ARBA00023136"/>
    </source>
</evidence>
<dbReference type="RefSeq" id="WP_203674025.1">
    <property type="nucleotide sequence ID" value="NZ_BONP01000011.1"/>
</dbReference>
<evidence type="ECO:0000313" key="7">
    <source>
        <dbReference type="EMBL" id="GIG40365.1"/>
    </source>
</evidence>
<feature type="transmembrane region" description="Helical" evidence="6">
    <location>
        <begin position="32"/>
        <end position="53"/>
    </location>
</feature>
<dbReference type="CDD" id="cd06580">
    <property type="entry name" value="TM_PBP1_transp_TpRbsC_like"/>
    <property type="match status" value="1"/>
</dbReference>
<feature type="transmembrane region" description="Helical" evidence="6">
    <location>
        <begin position="276"/>
        <end position="293"/>
    </location>
</feature>
<keyword evidence="2" id="KW-1003">Cell membrane</keyword>
<protein>
    <submittedName>
        <fullName evidence="7">ABC transporter permease</fullName>
    </submittedName>
</protein>